<feature type="transmembrane region" description="Helical" evidence="5">
    <location>
        <begin position="204"/>
        <end position="220"/>
    </location>
</feature>
<feature type="transmembrane region" description="Helical" evidence="5">
    <location>
        <begin position="32"/>
        <end position="50"/>
    </location>
</feature>
<evidence type="ECO:0000259" key="6">
    <source>
        <dbReference type="Pfam" id="PF04932"/>
    </source>
</evidence>
<accession>A0ABD5UFG6</accession>
<dbReference type="PANTHER" id="PTHR37422">
    <property type="entry name" value="TEICHURONIC ACID BIOSYNTHESIS PROTEIN TUAE"/>
    <property type="match status" value="1"/>
</dbReference>
<feature type="transmembrane region" description="Helical" evidence="5">
    <location>
        <begin position="94"/>
        <end position="113"/>
    </location>
</feature>
<feature type="transmembrane region" description="Helical" evidence="5">
    <location>
        <begin position="7"/>
        <end position="26"/>
    </location>
</feature>
<name>A0ABD5UFG6_9EURY</name>
<keyword evidence="8" id="KW-1185">Reference proteome</keyword>
<dbReference type="Proteomes" id="UP001596333">
    <property type="component" value="Unassembled WGS sequence"/>
</dbReference>
<dbReference type="GO" id="GO:0016020">
    <property type="term" value="C:membrane"/>
    <property type="evidence" value="ECO:0007669"/>
    <property type="project" value="UniProtKB-SubCell"/>
</dbReference>
<comment type="subcellular location">
    <subcellularLocation>
        <location evidence="1">Membrane</location>
        <topology evidence="1">Multi-pass membrane protein</topology>
    </subcellularLocation>
</comment>
<feature type="transmembrane region" description="Helical" evidence="5">
    <location>
        <begin position="125"/>
        <end position="146"/>
    </location>
</feature>
<evidence type="ECO:0000256" key="5">
    <source>
        <dbReference type="SAM" id="Phobius"/>
    </source>
</evidence>
<feature type="transmembrane region" description="Helical" evidence="5">
    <location>
        <begin position="158"/>
        <end position="175"/>
    </location>
</feature>
<feature type="transmembrane region" description="Helical" evidence="5">
    <location>
        <begin position="232"/>
        <end position="255"/>
    </location>
</feature>
<comment type="caution">
    <text evidence="7">The sequence shown here is derived from an EMBL/GenBank/DDBJ whole genome shotgun (WGS) entry which is preliminary data.</text>
</comment>
<feature type="transmembrane region" description="Helical" evidence="5">
    <location>
        <begin position="370"/>
        <end position="387"/>
    </location>
</feature>
<dbReference type="InterPro" id="IPR007016">
    <property type="entry name" value="O-antigen_ligase-rel_domated"/>
</dbReference>
<evidence type="ECO:0000256" key="3">
    <source>
        <dbReference type="ARBA" id="ARBA00022989"/>
    </source>
</evidence>
<evidence type="ECO:0000256" key="1">
    <source>
        <dbReference type="ARBA" id="ARBA00004141"/>
    </source>
</evidence>
<evidence type="ECO:0000313" key="7">
    <source>
        <dbReference type="EMBL" id="MFC6888242.1"/>
    </source>
</evidence>
<evidence type="ECO:0000256" key="2">
    <source>
        <dbReference type="ARBA" id="ARBA00022692"/>
    </source>
</evidence>
<feature type="domain" description="O-antigen ligase-related" evidence="6">
    <location>
        <begin position="188"/>
        <end position="341"/>
    </location>
</feature>
<keyword evidence="7" id="KW-0436">Ligase</keyword>
<dbReference type="EMBL" id="JBHSXI010000001">
    <property type="protein sequence ID" value="MFC6888242.1"/>
    <property type="molecule type" value="Genomic_DNA"/>
</dbReference>
<dbReference type="InterPro" id="IPR051533">
    <property type="entry name" value="WaaL-like"/>
</dbReference>
<reference evidence="7 8" key="1">
    <citation type="journal article" date="2019" name="Int. J. Syst. Evol. Microbiol.">
        <title>The Global Catalogue of Microorganisms (GCM) 10K type strain sequencing project: providing services to taxonomists for standard genome sequencing and annotation.</title>
        <authorList>
            <consortium name="The Broad Institute Genomics Platform"/>
            <consortium name="The Broad Institute Genome Sequencing Center for Infectious Disease"/>
            <person name="Wu L."/>
            <person name="Ma J."/>
        </authorList>
    </citation>
    <scope>NUCLEOTIDE SEQUENCE [LARGE SCALE GENOMIC DNA]</scope>
    <source>
        <strain evidence="7 8">Y73</strain>
    </source>
</reference>
<keyword evidence="2 5" id="KW-0812">Transmembrane</keyword>
<evidence type="ECO:0000256" key="4">
    <source>
        <dbReference type="ARBA" id="ARBA00023136"/>
    </source>
</evidence>
<organism evidence="7 8">
    <name type="scientific">Halorubrum trueperi</name>
    <dbReference type="NCBI Taxonomy" id="2004704"/>
    <lineage>
        <taxon>Archaea</taxon>
        <taxon>Methanobacteriati</taxon>
        <taxon>Methanobacteriota</taxon>
        <taxon>Stenosarchaea group</taxon>
        <taxon>Halobacteria</taxon>
        <taxon>Halobacteriales</taxon>
        <taxon>Haloferacaceae</taxon>
        <taxon>Halorubrum</taxon>
    </lineage>
</organism>
<keyword evidence="3 5" id="KW-1133">Transmembrane helix</keyword>
<feature type="transmembrane region" description="Helical" evidence="5">
    <location>
        <begin position="62"/>
        <end position="82"/>
    </location>
</feature>
<keyword evidence="4 5" id="KW-0472">Membrane</keyword>
<feature type="transmembrane region" description="Helical" evidence="5">
    <location>
        <begin position="326"/>
        <end position="349"/>
    </location>
</feature>
<evidence type="ECO:0000313" key="8">
    <source>
        <dbReference type="Proteomes" id="UP001596333"/>
    </source>
</evidence>
<dbReference type="AlphaFoldDB" id="A0ABD5UFG6"/>
<proteinExistence type="predicted"/>
<dbReference type="PANTHER" id="PTHR37422:SF13">
    <property type="entry name" value="LIPOPOLYSACCHARIDE BIOSYNTHESIS PROTEIN PA4999-RELATED"/>
    <property type="match status" value="1"/>
</dbReference>
<dbReference type="GO" id="GO:0016874">
    <property type="term" value="F:ligase activity"/>
    <property type="evidence" value="ECO:0007669"/>
    <property type="project" value="UniProtKB-KW"/>
</dbReference>
<protein>
    <submittedName>
        <fullName evidence="7">O-antigen ligase family protein</fullName>
    </submittedName>
</protein>
<dbReference type="RefSeq" id="WP_379765049.1">
    <property type="nucleotide sequence ID" value="NZ_JBHSXI010000001.1"/>
</dbReference>
<dbReference type="Pfam" id="PF04932">
    <property type="entry name" value="Wzy_C"/>
    <property type="match status" value="1"/>
</dbReference>
<sequence>MFDSRRISIHLIATVIIAAILDFILVLPSVSLSKILMPLALIGIGAEFISRNKYQDEISYSIPRWIVVIGGLWLVFYLYLVLRWAALPTSRGFAILQSYIFIPIFAAAIIIIPRSHSEFNRIVNYTLLTITILAVLAAMDVALGARRAYPLGMNPNSLGLRFVVGIFLSGVLIAHTKSRIRTIWYIISIFILLLGLVGTGSRGAYLALTGGLLFYILVNNKNMPFQSMNTKNLVPALVVFSGSLLLAPELIVGFFNRFKSLLTFVANPDEAVGAGSKSLQIRYSLLKTSIEMVEIKPLFGFGLGTFQDYTSTLSRFNQPRGAHSTYLYIGSQTGVVGLLVLGTVFAVILNVIRRGMLMGEKNILNESKRMSLLGSIVIAGLINGIAADVVRWKVFWIGIAFALTHYKIIEINANSPDT</sequence>
<gene>
    <name evidence="7" type="ORF">ACFQEY_04140</name>
</gene>
<feature type="transmembrane region" description="Helical" evidence="5">
    <location>
        <begin position="182"/>
        <end position="198"/>
    </location>
</feature>